<gene>
    <name evidence="15" type="ORF">R9X50_00039500</name>
</gene>
<evidence type="ECO:0000256" key="5">
    <source>
        <dbReference type="ARBA" id="ARBA00001954"/>
    </source>
</evidence>
<proteinExistence type="inferred from homology"/>
<accession>A0AAQ3R6U2</accession>
<evidence type="ECO:0000313" key="16">
    <source>
        <dbReference type="Proteomes" id="UP001303373"/>
    </source>
</evidence>
<keyword evidence="12" id="KW-0170">Cobalt</keyword>
<evidence type="ECO:0000256" key="12">
    <source>
        <dbReference type="ARBA" id="ARBA00023285"/>
    </source>
</evidence>
<dbReference type="GO" id="GO:0004750">
    <property type="term" value="F:D-ribulose-phosphate 3-epimerase activity"/>
    <property type="evidence" value="ECO:0007669"/>
    <property type="project" value="UniProtKB-EC"/>
</dbReference>
<dbReference type="EC" id="5.1.3.1" evidence="8"/>
<comment type="catalytic activity">
    <reaction evidence="1">
        <text>D-ribulose 5-phosphate = D-xylulose 5-phosphate</text>
        <dbReference type="Rhea" id="RHEA:13677"/>
        <dbReference type="ChEBI" id="CHEBI:57737"/>
        <dbReference type="ChEBI" id="CHEBI:58121"/>
        <dbReference type="EC" id="5.1.3.1"/>
    </reaction>
</comment>
<keyword evidence="10" id="KW-0479">Metal-binding</keyword>
<dbReference type="Proteomes" id="UP001303373">
    <property type="component" value="Chromosome 1"/>
</dbReference>
<evidence type="ECO:0000256" key="6">
    <source>
        <dbReference type="ARBA" id="ARBA00005016"/>
    </source>
</evidence>
<dbReference type="GO" id="GO:0005975">
    <property type="term" value="P:carbohydrate metabolic process"/>
    <property type="evidence" value="ECO:0007669"/>
    <property type="project" value="InterPro"/>
</dbReference>
<dbReference type="GO" id="GO:0046872">
    <property type="term" value="F:metal ion binding"/>
    <property type="evidence" value="ECO:0007669"/>
    <property type="project" value="UniProtKB-KW"/>
</dbReference>
<dbReference type="EMBL" id="CP138580">
    <property type="protein sequence ID" value="WPG97615.1"/>
    <property type="molecule type" value="Genomic_DNA"/>
</dbReference>
<comment type="pathway">
    <text evidence="6">Carbohydrate degradation; pentose phosphate pathway; D-xylulose 5-phosphate from D-ribulose 5-phosphate (non-oxidative stage): step 1/1.</text>
</comment>
<comment type="similarity">
    <text evidence="7">Belongs to the ribulose-phosphate 3-epimerase family.</text>
</comment>
<evidence type="ECO:0000256" key="14">
    <source>
        <dbReference type="ARBA" id="ARBA00030599"/>
    </source>
</evidence>
<dbReference type="Pfam" id="PF00834">
    <property type="entry name" value="Ribul_P_3_epim"/>
    <property type="match status" value="1"/>
</dbReference>
<dbReference type="HAMAP" id="MF_02227">
    <property type="entry name" value="RPE"/>
    <property type="match status" value="1"/>
</dbReference>
<protein>
    <recommendedName>
        <fullName evidence="9">Ribulose-phosphate 3-epimerase</fullName>
        <ecNumber evidence="8">5.1.3.1</ecNumber>
    </recommendedName>
    <alternativeName>
        <fullName evidence="14">Pentose-5-phosphate 3-epimerase</fullName>
    </alternativeName>
    <alternativeName>
        <fullName evidence="13">RPE</fullName>
    </alternativeName>
</protein>
<sequence length="293" mass="31957">MFRVEQQSLSRRQLLQSFTEISSTANYDNIFFIQDAKKITLLSTMAPAAVIAPSILSADFGSLGKECSDTIGHGADWLHVDIMDGHFVPNITFGAPVVTKIRSHVDRPKEAFGKGTFDCHMMIAEPKKWVKEFQKAGCDLYCFHYEAAINSTAAESPEATSDEKTNPKELVKYIHSLGMRAGVAIKPGTSVDVLFDILDNPDKDAVPDMALVMTVEPGFGGQKFMPEMMPKVQELRKRYPELNIEVDGGLSEKTIDTAADAGANVIVAGSAVFGAQSPADVIAKLREAVNSRR</sequence>
<comment type="cofactor">
    <cofactor evidence="5">
        <name>Fe(2+)</name>
        <dbReference type="ChEBI" id="CHEBI:29033"/>
    </cofactor>
</comment>
<organism evidence="15 16">
    <name type="scientific">Acrodontium crateriforme</name>
    <dbReference type="NCBI Taxonomy" id="150365"/>
    <lineage>
        <taxon>Eukaryota</taxon>
        <taxon>Fungi</taxon>
        <taxon>Dikarya</taxon>
        <taxon>Ascomycota</taxon>
        <taxon>Pezizomycotina</taxon>
        <taxon>Dothideomycetes</taxon>
        <taxon>Dothideomycetidae</taxon>
        <taxon>Mycosphaerellales</taxon>
        <taxon>Teratosphaeriaceae</taxon>
        <taxon>Acrodontium</taxon>
    </lineage>
</organism>
<evidence type="ECO:0000256" key="9">
    <source>
        <dbReference type="ARBA" id="ARBA00013920"/>
    </source>
</evidence>
<evidence type="ECO:0000256" key="2">
    <source>
        <dbReference type="ARBA" id="ARBA00001936"/>
    </source>
</evidence>
<name>A0AAQ3R6U2_9PEZI</name>
<dbReference type="InterPro" id="IPR000056">
    <property type="entry name" value="Ribul_P_3_epim-like"/>
</dbReference>
<evidence type="ECO:0000256" key="7">
    <source>
        <dbReference type="ARBA" id="ARBA00009541"/>
    </source>
</evidence>
<evidence type="ECO:0000256" key="3">
    <source>
        <dbReference type="ARBA" id="ARBA00001941"/>
    </source>
</evidence>
<comment type="cofactor">
    <cofactor evidence="4">
        <name>Zn(2+)</name>
        <dbReference type="ChEBI" id="CHEBI:29105"/>
    </cofactor>
</comment>
<dbReference type="PROSITE" id="PS01086">
    <property type="entry name" value="RIBUL_P_3_EPIMER_2"/>
    <property type="match status" value="1"/>
</dbReference>
<keyword evidence="11" id="KW-0413">Isomerase</keyword>
<dbReference type="CDD" id="cd00429">
    <property type="entry name" value="RPE"/>
    <property type="match status" value="1"/>
</dbReference>
<keyword evidence="16" id="KW-1185">Reference proteome</keyword>
<dbReference type="PANTHER" id="PTHR11749">
    <property type="entry name" value="RIBULOSE-5-PHOSPHATE-3-EPIMERASE"/>
    <property type="match status" value="1"/>
</dbReference>
<dbReference type="AlphaFoldDB" id="A0AAQ3R6U2"/>
<reference evidence="15 16" key="1">
    <citation type="submission" date="2023-11" db="EMBL/GenBank/DDBJ databases">
        <title>An acidophilic fungus is an integral part of prey digestion in a carnivorous sundew plant.</title>
        <authorList>
            <person name="Tsai I.J."/>
        </authorList>
    </citation>
    <scope>NUCLEOTIDE SEQUENCE [LARGE SCALE GENOMIC DNA]</scope>
    <source>
        <strain evidence="15">169a</strain>
    </source>
</reference>
<dbReference type="FunFam" id="3.20.20.70:FF:000130">
    <property type="entry name" value="Ribulose-phosphate 3-epimerase"/>
    <property type="match status" value="1"/>
</dbReference>
<dbReference type="GO" id="GO:0006098">
    <property type="term" value="P:pentose-phosphate shunt"/>
    <property type="evidence" value="ECO:0007669"/>
    <property type="project" value="InterPro"/>
</dbReference>
<comment type="cofactor">
    <cofactor evidence="3">
        <name>Co(2+)</name>
        <dbReference type="ChEBI" id="CHEBI:48828"/>
    </cofactor>
</comment>
<comment type="cofactor">
    <cofactor evidence="2">
        <name>Mn(2+)</name>
        <dbReference type="ChEBI" id="CHEBI:29035"/>
    </cofactor>
</comment>
<evidence type="ECO:0000313" key="15">
    <source>
        <dbReference type="EMBL" id="WPG97615.1"/>
    </source>
</evidence>
<evidence type="ECO:0000256" key="10">
    <source>
        <dbReference type="ARBA" id="ARBA00022723"/>
    </source>
</evidence>
<dbReference type="Gene3D" id="3.20.20.70">
    <property type="entry name" value="Aldolase class I"/>
    <property type="match status" value="1"/>
</dbReference>
<dbReference type="NCBIfam" id="NF004076">
    <property type="entry name" value="PRK05581.1-4"/>
    <property type="match status" value="1"/>
</dbReference>
<evidence type="ECO:0000256" key="4">
    <source>
        <dbReference type="ARBA" id="ARBA00001947"/>
    </source>
</evidence>
<dbReference type="InterPro" id="IPR026019">
    <property type="entry name" value="Ribul_P_3_epim"/>
</dbReference>
<dbReference type="InterPro" id="IPR013785">
    <property type="entry name" value="Aldolase_TIM"/>
</dbReference>
<evidence type="ECO:0000256" key="11">
    <source>
        <dbReference type="ARBA" id="ARBA00023235"/>
    </source>
</evidence>
<evidence type="ECO:0000256" key="13">
    <source>
        <dbReference type="ARBA" id="ARBA00029933"/>
    </source>
</evidence>
<dbReference type="InterPro" id="IPR011060">
    <property type="entry name" value="RibuloseP-bd_barrel"/>
</dbReference>
<dbReference type="PROSITE" id="PS01085">
    <property type="entry name" value="RIBUL_P_3_EPIMER_1"/>
    <property type="match status" value="1"/>
</dbReference>
<evidence type="ECO:0000256" key="8">
    <source>
        <dbReference type="ARBA" id="ARBA00013188"/>
    </source>
</evidence>
<dbReference type="SUPFAM" id="SSF51366">
    <property type="entry name" value="Ribulose-phoshate binding barrel"/>
    <property type="match status" value="1"/>
</dbReference>
<evidence type="ECO:0000256" key="1">
    <source>
        <dbReference type="ARBA" id="ARBA00001782"/>
    </source>
</evidence>